<dbReference type="EMBL" id="RBUA01001337">
    <property type="protein sequence ID" value="RMU45117.1"/>
    <property type="molecule type" value="Genomic_DNA"/>
</dbReference>
<dbReference type="AlphaFoldDB" id="A0A3M5UIJ4"/>
<dbReference type="InterPro" id="IPR006175">
    <property type="entry name" value="YjgF/YER057c/UK114"/>
</dbReference>
<accession>A0A3M5UIJ4</accession>
<dbReference type="GO" id="GO:0019239">
    <property type="term" value="F:deaminase activity"/>
    <property type="evidence" value="ECO:0007669"/>
    <property type="project" value="TreeGrafter"/>
</dbReference>
<dbReference type="GO" id="GO:0005829">
    <property type="term" value="C:cytosol"/>
    <property type="evidence" value="ECO:0007669"/>
    <property type="project" value="TreeGrafter"/>
</dbReference>
<dbReference type="PANTHER" id="PTHR11803:SF58">
    <property type="entry name" value="PROTEIN HMF1-RELATED"/>
    <property type="match status" value="1"/>
</dbReference>
<gene>
    <name evidence="2" type="ORF">ALP29_04489</name>
</gene>
<evidence type="ECO:0000313" key="2">
    <source>
        <dbReference type="EMBL" id="RMU45117.1"/>
    </source>
</evidence>
<evidence type="ECO:0000313" key="3">
    <source>
        <dbReference type="Proteomes" id="UP000280395"/>
    </source>
</evidence>
<organism evidence="2 3">
    <name type="scientific">Pseudomonas syringae pv. avii</name>
    <dbReference type="NCBI Taxonomy" id="663959"/>
    <lineage>
        <taxon>Bacteria</taxon>
        <taxon>Pseudomonadati</taxon>
        <taxon>Pseudomonadota</taxon>
        <taxon>Gammaproteobacteria</taxon>
        <taxon>Pseudomonadales</taxon>
        <taxon>Pseudomonadaceae</taxon>
        <taxon>Pseudomonas</taxon>
        <taxon>Pseudomonas syringae</taxon>
    </lineage>
</organism>
<dbReference type="SUPFAM" id="SSF55298">
    <property type="entry name" value="YjgF-like"/>
    <property type="match status" value="1"/>
</dbReference>
<protein>
    <submittedName>
        <fullName evidence="2">Uncharacterized protein</fullName>
    </submittedName>
</protein>
<comment type="caution">
    <text evidence="2">The sequence shown here is derived from an EMBL/GenBank/DDBJ whole genome shotgun (WGS) entry which is preliminary data.</text>
</comment>
<name>A0A3M5UIJ4_PSESX</name>
<reference evidence="2 3" key="1">
    <citation type="submission" date="2018-08" db="EMBL/GenBank/DDBJ databases">
        <title>Recombination of ecologically and evolutionarily significant loci maintains genetic cohesion in the Pseudomonas syringae species complex.</title>
        <authorList>
            <person name="Dillon M."/>
            <person name="Thakur S."/>
            <person name="Almeida R.N.D."/>
            <person name="Weir B.S."/>
            <person name="Guttman D.S."/>
        </authorList>
    </citation>
    <scope>NUCLEOTIDE SEQUENCE [LARGE SCALE GENOMIC DNA]</scope>
    <source>
        <strain evidence="2 3">ICMP 14479</strain>
    </source>
</reference>
<evidence type="ECO:0000256" key="1">
    <source>
        <dbReference type="ARBA" id="ARBA00010552"/>
    </source>
</evidence>
<dbReference type="CDD" id="cd00448">
    <property type="entry name" value="YjgF_YER057c_UK114_family"/>
    <property type="match status" value="1"/>
</dbReference>
<dbReference type="PANTHER" id="PTHR11803">
    <property type="entry name" value="2-IMINOBUTANOATE/2-IMINOPROPANOATE DEAMINASE RIDA"/>
    <property type="match status" value="1"/>
</dbReference>
<dbReference type="Proteomes" id="UP000280395">
    <property type="component" value="Unassembled WGS sequence"/>
</dbReference>
<proteinExistence type="inferred from homology"/>
<dbReference type="InterPro" id="IPR035959">
    <property type="entry name" value="RutC-like_sf"/>
</dbReference>
<sequence>MKGYEQDLSTQAGAQMPLGITQAPALILTNPVGLYDPSGNGYSHVAQVASGSQLVFVSGQGGENVNSELAADFTAQVGQALDNLQIALASAGAQINHVAKLTVLIVDLSNERLGIFGNALNQVWGASTKPACTLIPVPRLAVDGMLFEIEAIAVTPA</sequence>
<dbReference type="Pfam" id="PF01042">
    <property type="entry name" value="Ribonuc_L-PSP"/>
    <property type="match status" value="1"/>
</dbReference>
<dbReference type="Gene3D" id="3.30.1330.40">
    <property type="entry name" value="RutC-like"/>
    <property type="match status" value="1"/>
</dbReference>
<comment type="similarity">
    <text evidence="1">Belongs to the RutC family.</text>
</comment>